<name>A0A8S9X034_APOLU</name>
<feature type="compositionally biased region" description="Polar residues" evidence="1">
    <location>
        <begin position="80"/>
        <end position="91"/>
    </location>
</feature>
<protein>
    <submittedName>
        <fullName evidence="2">Uncharacterized protein</fullName>
    </submittedName>
</protein>
<comment type="caution">
    <text evidence="2">The sequence shown here is derived from an EMBL/GenBank/DDBJ whole genome shotgun (WGS) entry which is preliminary data.</text>
</comment>
<sequence>MHRISSTHQISNTQNGRRARVRTPGPKPGRAVDKEWRATDWALSRDDAAVDARGHGRFVDAERQDRIARSPSSVKERRWSASNAGQNKKWRSTNSSFDVFDKLMVRAERGGKVGRQLSLEGPARPVLRRQTSEDLRPGPLKIAWAADQMEQPSVEVVAKKCGQPKPTTVKPPRSPYHSDETAAVVYSRQQLTERLRSSWKKSSGRHNLNIFINQSVESETDSVSEAHDSPLTRSPSSSDGEGDGDGAVRDPTLKDRDKTLSSCASERRLAFRMMGRQSKILDSPCATPEPTKGAEAPMRRMMSAPSRPPSKKLTKAATVESRVKSAPSKRKHKPPQPRRKAKGDSSDDEKSSTRRVKRGVEKGEIVTMVSLVSPAESEEEATPAPTPDLKRPPTPKPPPESPRPNPPPPPILSLRKPVKAGKREIERRF</sequence>
<feature type="compositionally biased region" description="Basic and acidic residues" evidence="1">
    <location>
        <begin position="342"/>
        <end position="364"/>
    </location>
</feature>
<proteinExistence type="predicted"/>
<feature type="compositionally biased region" description="Basic and acidic residues" evidence="1">
    <location>
        <begin position="246"/>
        <end position="269"/>
    </location>
</feature>
<feature type="compositionally biased region" description="Basic and acidic residues" evidence="1">
    <location>
        <begin position="62"/>
        <end position="79"/>
    </location>
</feature>
<gene>
    <name evidence="2" type="ORF">GE061_004229</name>
</gene>
<dbReference type="OrthoDB" id="7663415at2759"/>
<feature type="compositionally biased region" description="Pro residues" evidence="1">
    <location>
        <begin position="392"/>
        <end position="411"/>
    </location>
</feature>
<feature type="compositionally biased region" description="Polar residues" evidence="1">
    <location>
        <begin position="1"/>
        <end position="16"/>
    </location>
</feature>
<feature type="compositionally biased region" description="Basic residues" evidence="1">
    <location>
        <begin position="327"/>
        <end position="341"/>
    </location>
</feature>
<dbReference type="EMBL" id="WIXP02000012">
    <property type="protein sequence ID" value="KAF6201834.1"/>
    <property type="molecule type" value="Genomic_DNA"/>
</dbReference>
<evidence type="ECO:0000256" key="1">
    <source>
        <dbReference type="SAM" id="MobiDB-lite"/>
    </source>
</evidence>
<evidence type="ECO:0000313" key="3">
    <source>
        <dbReference type="Proteomes" id="UP000466442"/>
    </source>
</evidence>
<dbReference type="Proteomes" id="UP000466442">
    <property type="component" value="Linkage Group LG12"/>
</dbReference>
<keyword evidence="3" id="KW-1185">Reference proteome</keyword>
<evidence type="ECO:0000313" key="2">
    <source>
        <dbReference type="EMBL" id="KAF6201834.1"/>
    </source>
</evidence>
<organism evidence="2 3">
    <name type="scientific">Apolygus lucorum</name>
    <name type="common">Small green plant bug</name>
    <name type="synonym">Lygocoris lucorum</name>
    <dbReference type="NCBI Taxonomy" id="248454"/>
    <lineage>
        <taxon>Eukaryota</taxon>
        <taxon>Metazoa</taxon>
        <taxon>Ecdysozoa</taxon>
        <taxon>Arthropoda</taxon>
        <taxon>Hexapoda</taxon>
        <taxon>Insecta</taxon>
        <taxon>Pterygota</taxon>
        <taxon>Neoptera</taxon>
        <taxon>Paraneoptera</taxon>
        <taxon>Hemiptera</taxon>
        <taxon>Heteroptera</taxon>
        <taxon>Panheteroptera</taxon>
        <taxon>Cimicomorpha</taxon>
        <taxon>Miridae</taxon>
        <taxon>Mirini</taxon>
        <taxon>Apolygus</taxon>
    </lineage>
</organism>
<feature type="region of interest" description="Disordered" evidence="1">
    <location>
        <begin position="217"/>
        <end position="429"/>
    </location>
</feature>
<feature type="region of interest" description="Disordered" evidence="1">
    <location>
        <begin position="162"/>
        <end position="181"/>
    </location>
</feature>
<feature type="region of interest" description="Disordered" evidence="1">
    <location>
        <begin position="1"/>
        <end position="34"/>
    </location>
</feature>
<dbReference type="AlphaFoldDB" id="A0A8S9X034"/>
<accession>A0A8S9X034</accession>
<feature type="region of interest" description="Disordered" evidence="1">
    <location>
        <begin position="62"/>
        <end position="91"/>
    </location>
</feature>
<reference evidence="2" key="1">
    <citation type="journal article" date="2021" name="Mol. Ecol. Resour.">
        <title>Apolygus lucorum genome provides insights into omnivorousness and mesophyll feeding.</title>
        <authorList>
            <person name="Liu Y."/>
            <person name="Liu H."/>
            <person name="Wang H."/>
            <person name="Huang T."/>
            <person name="Liu B."/>
            <person name="Yang B."/>
            <person name="Yin L."/>
            <person name="Li B."/>
            <person name="Zhang Y."/>
            <person name="Zhang S."/>
            <person name="Jiang F."/>
            <person name="Zhang X."/>
            <person name="Ren Y."/>
            <person name="Wang B."/>
            <person name="Wang S."/>
            <person name="Lu Y."/>
            <person name="Wu K."/>
            <person name="Fan W."/>
            <person name="Wang G."/>
        </authorList>
    </citation>
    <scope>NUCLEOTIDE SEQUENCE</scope>
    <source>
        <strain evidence="2">12Hb</strain>
    </source>
</reference>